<name>A0AAJ6TTV0_POPEU</name>
<keyword evidence="1" id="KW-0863">Zinc-finger</keyword>
<dbReference type="GeneID" id="105120842"/>
<proteinExistence type="predicted"/>
<evidence type="ECO:0000256" key="1">
    <source>
        <dbReference type="PROSITE-ProRule" id="PRU00042"/>
    </source>
</evidence>
<dbReference type="InterPro" id="IPR036236">
    <property type="entry name" value="Znf_C2H2_sf"/>
</dbReference>
<keyword evidence="2" id="KW-0732">Signal</keyword>
<keyword evidence="1" id="KW-0479">Metal-binding</keyword>
<keyword evidence="4" id="KW-1185">Reference proteome</keyword>
<dbReference type="PANTHER" id="PTHR47593">
    <property type="entry name" value="ZINC FINGER PROTEIN 4-LIKE"/>
    <property type="match status" value="1"/>
</dbReference>
<dbReference type="RefSeq" id="XP_011017527.1">
    <property type="nucleotide sequence ID" value="XM_011019225.1"/>
</dbReference>
<dbReference type="InterPro" id="IPR053266">
    <property type="entry name" value="Zinc_finger_protein_7"/>
</dbReference>
<evidence type="ECO:0000313" key="4">
    <source>
        <dbReference type="Proteomes" id="UP000694918"/>
    </source>
</evidence>
<organism evidence="4 5">
    <name type="scientific">Populus euphratica</name>
    <name type="common">Euphrates poplar</name>
    <dbReference type="NCBI Taxonomy" id="75702"/>
    <lineage>
        <taxon>Eukaryota</taxon>
        <taxon>Viridiplantae</taxon>
        <taxon>Streptophyta</taxon>
        <taxon>Embryophyta</taxon>
        <taxon>Tracheophyta</taxon>
        <taxon>Spermatophyta</taxon>
        <taxon>Magnoliopsida</taxon>
        <taxon>eudicotyledons</taxon>
        <taxon>Gunneridae</taxon>
        <taxon>Pentapetalae</taxon>
        <taxon>rosids</taxon>
        <taxon>fabids</taxon>
        <taxon>Malpighiales</taxon>
        <taxon>Salicaceae</taxon>
        <taxon>Saliceae</taxon>
        <taxon>Populus</taxon>
    </lineage>
</organism>
<gene>
    <name evidence="5" type="primary">LOC105120842</name>
</gene>
<dbReference type="KEGG" id="peu:105120842"/>
<dbReference type="InterPro" id="IPR013087">
    <property type="entry name" value="Znf_C2H2_type"/>
</dbReference>
<accession>A0AAJ6TTV0</accession>
<reference evidence="5" key="1">
    <citation type="submission" date="2025-08" db="UniProtKB">
        <authorList>
            <consortium name="RefSeq"/>
        </authorList>
    </citation>
    <scope>IDENTIFICATION</scope>
</reference>
<evidence type="ECO:0000256" key="2">
    <source>
        <dbReference type="SAM" id="SignalP"/>
    </source>
</evidence>
<protein>
    <submittedName>
        <fullName evidence="5">Zinc finger protein 7-like</fullName>
    </submittedName>
</protein>
<dbReference type="SUPFAM" id="SSF57667">
    <property type="entry name" value="beta-beta-alpha zinc fingers"/>
    <property type="match status" value="1"/>
</dbReference>
<dbReference type="PANTHER" id="PTHR47593:SF8">
    <property type="entry name" value="OS12G0581900 PROTEIN"/>
    <property type="match status" value="1"/>
</dbReference>
<dbReference type="PROSITE" id="PS00028">
    <property type="entry name" value="ZINC_FINGER_C2H2_1"/>
    <property type="match status" value="1"/>
</dbReference>
<evidence type="ECO:0000259" key="3">
    <source>
        <dbReference type="PROSITE" id="PS50157"/>
    </source>
</evidence>
<keyword evidence="1" id="KW-0862">Zinc</keyword>
<dbReference type="PROSITE" id="PS50157">
    <property type="entry name" value="ZINC_FINGER_C2H2_2"/>
    <property type="match status" value="1"/>
</dbReference>
<dbReference type="Proteomes" id="UP000694918">
    <property type="component" value="Unplaced"/>
</dbReference>
<sequence length="251" mass="27853">MPVRQCLNLLVQIIAAVKILAAAVALAPKANDDFPKKVPISCVGIYAWLPNSNHKVASNQTGSTQKEEYRQETTCECSALTWNTELTGVTGPSVNQNDKTFSHGYARDSEEVNSNERLNLGLGRNSCMMDIEQGSQSKFTASKVFSCNFCRRKFYSSQALGGHQSAHKRERGAIERYRWERHMAMIGVLAGKTIFQSLGGQPRSLVHETSREWGPWIARFNNDGKGFGVTQKAIVPVEATRGEWPGSFHMV</sequence>
<dbReference type="Gene3D" id="3.30.160.60">
    <property type="entry name" value="Classic Zinc Finger"/>
    <property type="match status" value="1"/>
</dbReference>
<feature type="chain" id="PRO_5042606099" evidence="2">
    <location>
        <begin position="22"/>
        <end position="251"/>
    </location>
</feature>
<evidence type="ECO:0000313" key="5">
    <source>
        <dbReference type="RefSeq" id="XP_011017527.1"/>
    </source>
</evidence>
<feature type="signal peptide" evidence="2">
    <location>
        <begin position="1"/>
        <end position="21"/>
    </location>
</feature>
<dbReference type="GO" id="GO:0008270">
    <property type="term" value="F:zinc ion binding"/>
    <property type="evidence" value="ECO:0007669"/>
    <property type="project" value="UniProtKB-KW"/>
</dbReference>
<dbReference type="AlphaFoldDB" id="A0AAJ6TTV0"/>
<feature type="domain" description="C2H2-type" evidence="3">
    <location>
        <begin position="145"/>
        <end position="172"/>
    </location>
</feature>